<dbReference type="Pfam" id="PF05016">
    <property type="entry name" value="ParE_toxin"/>
    <property type="match status" value="1"/>
</dbReference>
<proteinExistence type="predicted"/>
<accession>A0A086EP83</accession>
<evidence type="ECO:0000313" key="2">
    <source>
        <dbReference type="EMBL" id="MBN3106090.1"/>
    </source>
</evidence>
<dbReference type="InterPro" id="IPR035093">
    <property type="entry name" value="RelE/ParE_toxin_dom_sf"/>
</dbReference>
<dbReference type="Gene3D" id="3.30.2310.20">
    <property type="entry name" value="RelE-like"/>
    <property type="match status" value="1"/>
</dbReference>
<reference evidence="3 4" key="2">
    <citation type="submission" date="2020-11" db="EMBL/GenBank/DDBJ databases">
        <title>Complete genome sequence of Pectobacterium brasiliense strain F126.</title>
        <authorList>
            <person name="Miroshnikov K."/>
            <person name="Vo T.N.H."/>
            <person name="Khodykina M.V."/>
            <person name="Kabanova A.P."/>
            <person name="Shneider M."/>
            <person name="Korzhenkov A."/>
            <person name="Toschakov S.V."/>
            <person name="Miroshnikov K.A."/>
            <person name="Ignatov A.N."/>
            <person name="Mikhailova Y.V."/>
            <person name="Shelenkov A."/>
            <person name="Yanushevich Y.G."/>
            <person name="Evseev P.V."/>
        </authorList>
    </citation>
    <scope>NUCLEOTIDE SEQUENCE [LARGE SCALE GENOMIC DNA]</scope>
    <source>
        <strain evidence="3 4">F126</strain>
    </source>
</reference>
<protein>
    <submittedName>
        <fullName evidence="3">Type II toxin-antitoxin system RelE/ParE family toxin</fullName>
    </submittedName>
</protein>
<dbReference type="PANTHER" id="PTHR38813">
    <property type="match status" value="1"/>
</dbReference>
<dbReference type="AlphaFoldDB" id="A0A086EP83"/>
<organism evidence="3 4">
    <name type="scientific">Pectobacterium brasiliense</name>
    <dbReference type="NCBI Taxonomy" id="180957"/>
    <lineage>
        <taxon>Bacteria</taxon>
        <taxon>Pseudomonadati</taxon>
        <taxon>Pseudomonadota</taxon>
        <taxon>Gammaproteobacteria</taxon>
        <taxon>Enterobacterales</taxon>
        <taxon>Pectobacteriaceae</taxon>
        <taxon>Pectobacterium</taxon>
    </lineage>
</organism>
<evidence type="ECO:0000313" key="5">
    <source>
        <dbReference type="Proteomes" id="UP000762586"/>
    </source>
</evidence>
<evidence type="ECO:0000256" key="1">
    <source>
        <dbReference type="ARBA" id="ARBA00022649"/>
    </source>
</evidence>
<sequence length="86" mass="10177">MIKVSWSKRALKQLGTIDTRYRKRIKEKVGELSTFPDVNLDLKKLESSGKQYRLRVGDYRIIFELINDVPQVCEILEVKRRTTTTY</sequence>
<dbReference type="Proteomes" id="UP000762586">
    <property type="component" value="Unassembled WGS sequence"/>
</dbReference>
<reference evidence="2 5" key="1">
    <citation type="submission" date="2020-07" db="EMBL/GenBank/DDBJ databases">
        <title>A pangenomic view of the genus Pectobacterium provides insights into genome organization, phylogeny, and virulence.</title>
        <authorList>
            <person name="Jonkheer E."/>
            <person name="Brankovics B."/>
            <person name="Houwers I."/>
            <person name="Van Der Wolf J."/>
            <person name="Bonants P."/>
            <person name="Vreeburg R."/>
            <person name="Bollema R."/>
            <person name="De Haan J."/>
            <person name="Berke L."/>
            <person name="De Ridder D."/>
            <person name="Smit S."/>
            <person name="Van Der Lee T.A.J."/>
        </authorList>
    </citation>
    <scope>NUCLEOTIDE SEQUENCE [LARGE SCALE GENOMIC DNA]</scope>
    <source>
        <strain evidence="2 5">NAK:384</strain>
    </source>
</reference>
<dbReference type="InterPro" id="IPR007712">
    <property type="entry name" value="RelE/ParE_toxin"/>
</dbReference>
<gene>
    <name evidence="3" type="ORF">F126LOC_019890</name>
    <name evidence="2" type="ORF">H4F48_08345</name>
</gene>
<dbReference type="Proteomes" id="UP000269351">
    <property type="component" value="Chromosome"/>
</dbReference>
<keyword evidence="5" id="KW-1185">Reference proteome</keyword>
<dbReference type="InterPro" id="IPR052747">
    <property type="entry name" value="TA_system_RelE_toxin"/>
</dbReference>
<dbReference type="SUPFAM" id="SSF143011">
    <property type="entry name" value="RelE-like"/>
    <property type="match status" value="1"/>
</dbReference>
<dbReference type="EMBL" id="JACGET010000011">
    <property type="protein sequence ID" value="MBN3106090.1"/>
    <property type="molecule type" value="Genomic_DNA"/>
</dbReference>
<dbReference type="EMBL" id="CP065031">
    <property type="protein sequence ID" value="QPK23847.1"/>
    <property type="molecule type" value="Genomic_DNA"/>
</dbReference>
<name>A0A086EP83_9GAMM</name>
<dbReference type="PANTHER" id="PTHR38813:SF1">
    <property type="entry name" value="TOXIN RELE1-RELATED"/>
    <property type="match status" value="1"/>
</dbReference>
<keyword evidence="1" id="KW-1277">Toxin-antitoxin system</keyword>
<evidence type="ECO:0000313" key="4">
    <source>
        <dbReference type="Proteomes" id="UP000269351"/>
    </source>
</evidence>
<evidence type="ECO:0000313" key="3">
    <source>
        <dbReference type="EMBL" id="QPK23847.1"/>
    </source>
</evidence>
<dbReference type="RefSeq" id="WP_039279236.1">
    <property type="nucleotide sequence ID" value="NZ_BSWF01000001.1"/>
</dbReference>